<proteinExistence type="predicted"/>
<accession>A0A919YN15</accession>
<keyword evidence="1" id="KW-0732">Signal</keyword>
<evidence type="ECO:0000256" key="1">
    <source>
        <dbReference type="SAM" id="SignalP"/>
    </source>
</evidence>
<protein>
    <recommendedName>
        <fullName evidence="4">Group-specific protein</fullName>
    </recommendedName>
</protein>
<dbReference type="EMBL" id="BOSE01000001">
    <property type="protein sequence ID" value="GIP15074.1"/>
    <property type="molecule type" value="Genomic_DNA"/>
</dbReference>
<sequence>MKWLMSTVLMLALFATYIPASNAAVPEQNQLPAQLDWESIPVQFMTEQTANQNNQVQVFDVAKSRVVLSVANSPQFQAEAKKWLADITSLAPEVQPNMKATYIVRVPIEPVQELNVGHIKLKVKEIFLFYYRDTNEEPLLLVFDEEKRPFFFHIHEDVAPFIKQLSIPD</sequence>
<dbReference type="AlphaFoldDB" id="A0A919YN15"/>
<evidence type="ECO:0000313" key="2">
    <source>
        <dbReference type="EMBL" id="GIP15074.1"/>
    </source>
</evidence>
<feature type="chain" id="PRO_5037134619" description="Group-specific protein" evidence="1">
    <location>
        <begin position="24"/>
        <end position="169"/>
    </location>
</feature>
<comment type="caution">
    <text evidence="2">The sequence shown here is derived from an EMBL/GenBank/DDBJ whole genome shotgun (WGS) entry which is preliminary data.</text>
</comment>
<dbReference type="RefSeq" id="WP_213513233.1">
    <property type="nucleotide sequence ID" value="NZ_BOSE01000001.1"/>
</dbReference>
<evidence type="ECO:0008006" key="4">
    <source>
        <dbReference type="Google" id="ProtNLM"/>
    </source>
</evidence>
<name>A0A919YN15_9BACL</name>
<keyword evidence="3" id="KW-1185">Reference proteome</keyword>
<dbReference type="Proteomes" id="UP000683139">
    <property type="component" value="Unassembled WGS sequence"/>
</dbReference>
<evidence type="ECO:0000313" key="3">
    <source>
        <dbReference type="Proteomes" id="UP000683139"/>
    </source>
</evidence>
<organism evidence="2 3">
    <name type="scientific">Paenibacillus montaniterrae</name>
    <dbReference type="NCBI Taxonomy" id="429341"/>
    <lineage>
        <taxon>Bacteria</taxon>
        <taxon>Bacillati</taxon>
        <taxon>Bacillota</taxon>
        <taxon>Bacilli</taxon>
        <taxon>Bacillales</taxon>
        <taxon>Paenibacillaceae</taxon>
        <taxon>Paenibacillus</taxon>
    </lineage>
</organism>
<feature type="signal peptide" evidence="1">
    <location>
        <begin position="1"/>
        <end position="23"/>
    </location>
</feature>
<gene>
    <name evidence="2" type="ORF">J40TS1_07160</name>
</gene>
<reference evidence="2" key="1">
    <citation type="submission" date="2021-03" db="EMBL/GenBank/DDBJ databases">
        <title>Antimicrobial resistance genes in bacteria isolated from Japanese honey, and their potential for conferring macrolide and lincosamide resistance in the American foulbrood pathogen Paenibacillus larvae.</title>
        <authorList>
            <person name="Okamoto M."/>
            <person name="Kumagai M."/>
            <person name="Kanamori H."/>
            <person name="Takamatsu D."/>
        </authorList>
    </citation>
    <scope>NUCLEOTIDE SEQUENCE</scope>
    <source>
        <strain evidence="2">J40TS1</strain>
    </source>
</reference>